<feature type="compositionally biased region" description="Basic residues" evidence="1">
    <location>
        <begin position="129"/>
        <end position="143"/>
    </location>
</feature>
<keyword evidence="3" id="KW-1185">Reference proteome</keyword>
<protein>
    <submittedName>
        <fullName evidence="2">Uncharacterized protein</fullName>
    </submittedName>
</protein>
<proteinExistence type="predicted"/>
<evidence type="ECO:0000313" key="2">
    <source>
        <dbReference type="EMBL" id="CAI2385765.1"/>
    </source>
</evidence>
<organism evidence="2 3">
    <name type="scientific">Euplotes crassus</name>
    <dbReference type="NCBI Taxonomy" id="5936"/>
    <lineage>
        <taxon>Eukaryota</taxon>
        <taxon>Sar</taxon>
        <taxon>Alveolata</taxon>
        <taxon>Ciliophora</taxon>
        <taxon>Intramacronucleata</taxon>
        <taxon>Spirotrichea</taxon>
        <taxon>Hypotrichia</taxon>
        <taxon>Euplotida</taxon>
        <taxon>Euplotidae</taxon>
        <taxon>Moneuplotes</taxon>
    </lineage>
</organism>
<dbReference type="EMBL" id="CAMPGE010028221">
    <property type="protein sequence ID" value="CAI2385765.1"/>
    <property type="molecule type" value="Genomic_DNA"/>
</dbReference>
<dbReference type="Proteomes" id="UP001295684">
    <property type="component" value="Unassembled WGS sequence"/>
</dbReference>
<evidence type="ECO:0000256" key="1">
    <source>
        <dbReference type="SAM" id="MobiDB-lite"/>
    </source>
</evidence>
<gene>
    <name evidence="2" type="ORF">ECRASSUSDP1_LOCUS27348</name>
</gene>
<reference evidence="2" key="1">
    <citation type="submission" date="2023-07" db="EMBL/GenBank/DDBJ databases">
        <authorList>
            <consortium name="AG Swart"/>
            <person name="Singh M."/>
            <person name="Singh A."/>
            <person name="Seah K."/>
            <person name="Emmerich C."/>
        </authorList>
    </citation>
    <scope>NUCLEOTIDE SEQUENCE</scope>
    <source>
        <strain evidence="2">DP1</strain>
    </source>
</reference>
<feature type="region of interest" description="Disordered" evidence="1">
    <location>
        <begin position="120"/>
        <end position="145"/>
    </location>
</feature>
<sequence>MSISNNSGGSANDEKSFFKIMNQHCSVQEGIDMRSRSASSASNDSFSRFMRKNLGEKKFFNLQAIDGFAILDKEMAEEKPKVETAFFDKMDVDGICADIKEQNNEKYHLDKLFHPQGPYFTQTNQFEKNRKRREKRKNRRYSQHHSSFIDDIDRNLYKEEIEDEKDYCIDTLFEEPEERETRMELIKRNKMRRATKNAAVQTGEESIPLYPKEEEKGPPKNEDNTVVPKMIRRGSLTSKMDLLNKFKDHEVLNAFKLSLLHTDQDLEWASEEQFYQKVGENFISSLLKSSEKPSFDIERKLSEMNIQSDSYQDTSKISDFGDIIPVNFEVECPTVQRHQKWSIAEQKKLSNFIARRKLNQINQDEWEEISAKLNRTVTSIKQKAEEIAKKMIGVNKKRKVTDLHPMSTHHESMSCLSMGGKINNMPSVNTYSEVDNHVEMGKSQKSDFNSYSRKAIIEQALKELPQNQGTKAQIFDTITRRFEINLASKSSSKYKGFQQTLSKCFRNTKGFYTIVPYSEECGALQKKLGSFSECKSWKEKTFYVLNSFPNRQAKLDDIKSQIPIYVGQVHPSNSNEYRNEINLWEKNLLKVLSKHDNLFDTSNSKSIFYLC</sequence>
<feature type="compositionally biased region" description="Basic and acidic residues" evidence="1">
    <location>
        <begin position="211"/>
        <end position="223"/>
    </location>
</feature>
<evidence type="ECO:0000313" key="3">
    <source>
        <dbReference type="Proteomes" id="UP001295684"/>
    </source>
</evidence>
<dbReference type="AlphaFoldDB" id="A0AAD1Y7D8"/>
<feature type="region of interest" description="Disordered" evidence="1">
    <location>
        <begin position="194"/>
        <end position="225"/>
    </location>
</feature>
<name>A0AAD1Y7D8_EUPCR</name>
<comment type="caution">
    <text evidence="2">The sequence shown here is derived from an EMBL/GenBank/DDBJ whole genome shotgun (WGS) entry which is preliminary data.</text>
</comment>
<accession>A0AAD1Y7D8</accession>